<protein>
    <recommendedName>
        <fullName evidence="2">DUF7137 domain-containing protein</fullName>
    </recommendedName>
</protein>
<dbReference type="InParanoid" id="A0A1X2HGR3"/>
<gene>
    <name evidence="3" type="ORF">BCR43DRAFT_563455</name>
</gene>
<accession>A0A1X2HGR3</accession>
<dbReference type="EMBL" id="MCGN01000004">
    <property type="protein sequence ID" value="ORY98163.1"/>
    <property type="molecule type" value="Genomic_DNA"/>
</dbReference>
<dbReference type="AlphaFoldDB" id="A0A1X2HGR3"/>
<dbReference type="STRING" id="13706.A0A1X2HGR3"/>
<keyword evidence="1" id="KW-0472">Membrane</keyword>
<name>A0A1X2HGR3_SYNRA</name>
<proteinExistence type="predicted"/>
<keyword evidence="1" id="KW-0812">Transmembrane</keyword>
<dbReference type="OrthoDB" id="2435509at2759"/>
<dbReference type="InterPro" id="IPR055561">
    <property type="entry name" value="DUF7137"/>
</dbReference>
<dbReference type="PANTHER" id="PTHR42028:SF1">
    <property type="entry name" value="YALI0E30657P"/>
    <property type="match status" value="1"/>
</dbReference>
<keyword evidence="4" id="KW-1185">Reference proteome</keyword>
<reference evidence="3 4" key="1">
    <citation type="submission" date="2016-07" db="EMBL/GenBank/DDBJ databases">
        <title>Pervasive Adenine N6-methylation of Active Genes in Fungi.</title>
        <authorList>
            <consortium name="DOE Joint Genome Institute"/>
            <person name="Mondo S.J."/>
            <person name="Dannebaum R.O."/>
            <person name="Kuo R.C."/>
            <person name="Labutti K."/>
            <person name="Haridas S."/>
            <person name="Kuo A."/>
            <person name="Salamov A."/>
            <person name="Ahrendt S.R."/>
            <person name="Lipzen A."/>
            <person name="Sullivan W."/>
            <person name="Andreopoulos W.B."/>
            <person name="Clum A."/>
            <person name="Lindquist E."/>
            <person name="Daum C."/>
            <person name="Ramamoorthy G.K."/>
            <person name="Gryganskyi A."/>
            <person name="Culley D."/>
            <person name="Magnuson J.K."/>
            <person name="James T.Y."/>
            <person name="O'Malley M.A."/>
            <person name="Stajich J.E."/>
            <person name="Spatafora J.W."/>
            <person name="Visel A."/>
            <person name="Grigoriev I.V."/>
        </authorList>
    </citation>
    <scope>NUCLEOTIDE SEQUENCE [LARGE SCALE GENOMIC DNA]</scope>
    <source>
        <strain evidence="3 4">NRRL 2496</strain>
    </source>
</reference>
<feature type="domain" description="DUF7137" evidence="2">
    <location>
        <begin position="103"/>
        <end position="228"/>
    </location>
</feature>
<evidence type="ECO:0000256" key="1">
    <source>
        <dbReference type="SAM" id="Phobius"/>
    </source>
</evidence>
<dbReference type="Proteomes" id="UP000242180">
    <property type="component" value="Unassembled WGS sequence"/>
</dbReference>
<evidence type="ECO:0000259" key="2">
    <source>
        <dbReference type="Pfam" id="PF23585"/>
    </source>
</evidence>
<sequence>MSRLSIYLIFYVISCAFIAAIANARRADVWQAAPISLRKRVPQADVVTTATAAGAVSSDVASSSIAINTAPQVASSAVASASASGSDPLAGEPTSSSYGNSIYPGSATFVTPTGSASVSPMYRINSMENVTFIWSFESVLVHPVSLTLAAVGPNSATYTITVMEGGATSAEWHLSDIPTGTPLMNGYYEVQLYDQRGISASEQPGWLSPQTSLSIAFYSEETYANWSSTPGSNGCPYCFYDTGFSLHHAVGPLCTAIGIAVVSSVFIVYQILA</sequence>
<dbReference type="OMA" id="MYRINSM"/>
<dbReference type="PANTHER" id="PTHR42028">
    <property type="entry name" value="CHROMOSOME 1, WHOLE GENOME SHOTGUN SEQUENCE"/>
    <property type="match status" value="1"/>
</dbReference>
<keyword evidence="1" id="KW-1133">Transmembrane helix</keyword>
<comment type="caution">
    <text evidence="3">The sequence shown here is derived from an EMBL/GenBank/DDBJ whole genome shotgun (WGS) entry which is preliminary data.</text>
</comment>
<organism evidence="3 4">
    <name type="scientific">Syncephalastrum racemosum</name>
    <name type="common">Filamentous fungus</name>
    <dbReference type="NCBI Taxonomy" id="13706"/>
    <lineage>
        <taxon>Eukaryota</taxon>
        <taxon>Fungi</taxon>
        <taxon>Fungi incertae sedis</taxon>
        <taxon>Mucoromycota</taxon>
        <taxon>Mucoromycotina</taxon>
        <taxon>Mucoromycetes</taxon>
        <taxon>Mucorales</taxon>
        <taxon>Syncephalastraceae</taxon>
        <taxon>Syncephalastrum</taxon>
    </lineage>
</organism>
<feature type="transmembrane region" description="Helical" evidence="1">
    <location>
        <begin position="249"/>
        <end position="272"/>
    </location>
</feature>
<evidence type="ECO:0000313" key="3">
    <source>
        <dbReference type="EMBL" id="ORY98163.1"/>
    </source>
</evidence>
<dbReference type="Pfam" id="PF23585">
    <property type="entry name" value="DUF7137"/>
    <property type="match status" value="1"/>
</dbReference>
<evidence type="ECO:0000313" key="4">
    <source>
        <dbReference type="Proteomes" id="UP000242180"/>
    </source>
</evidence>